<name>A0ABV2J1M0_9HYPH</name>
<dbReference type="Pfam" id="PF06035">
    <property type="entry name" value="Peptidase_C93"/>
    <property type="match status" value="1"/>
</dbReference>
<sequence>MAFRLGFAFFALAMTVATAADAVGVAPAVMRTGAVTSQPIGHYEFCQSHQDECSVKSSDQTAPKLTSFGWQTIRDINYHVNSTIVPMTDMELYGRDEVWAYPVDAGDCEDFVLLKRKMLIEKGFPVNTLLITVVRKPDGEGHAVLTVRTAQGDYILDNLDNEVKLWTDTPYHYLKRQSTANSGQWVTIENGGDVLVGSLRK</sequence>
<comment type="caution">
    <text evidence="2">The sequence shown here is derived from an EMBL/GenBank/DDBJ whole genome shotgun (WGS) entry which is preliminary data.</text>
</comment>
<dbReference type="EMBL" id="JBEPMB010000002">
    <property type="protein sequence ID" value="MET3613794.1"/>
    <property type="molecule type" value="Genomic_DNA"/>
</dbReference>
<protein>
    <submittedName>
        <fullName evidence="2">Transglutaminase-like cysteine proteinase</fullName>
    </submittedName>
</protein>
<dbReference type="InterPro" id="IPR010319">
    <property type="entry name" value="Transglutaminase-like_Cys_pept"/>
</dbReference>
<keyword evidence="1" id="KW-0732">Signal</keyword>
<feature type="signal peptide" evidence="1">
    <location>
        <begin position="1"/>
        <end position="19"/>
    </location>
</feature>
<dbReference type="Gene3D" id="3.10.620.30">
    <property type="match status" value="1"/>
</dbReference>
<evidence type="ECO:0000256" key="1">
    <source>
        <dbReference type="SAM" id="SignalP"/>
    </source>
</evidence>
<evidence type="ECO:0000313" key="2">
    <source>
        <dbReference type="EMBL" id="MET3613794.1"/>
    </source>
</evidence>
<evidence type="ECO:0000313" key="3">
    <source>
        <dbReference type="Proteomes" id="UP001549047"/>
    </source>
</evidence>
<dbReference type="Proteomes" id="UP001549047">
    <property type="component" value="Unassembled WGS sequence"/>
</dbReference>
<dbReference type="PANTHER" id="PTHR39327:SF1">
    <property type="entry name" value="BLR5470 PROTEIN"/>
    <property type="match status" value="1"/>
</dbReference>
<keyword evidence="3" id="KW-1185">Reference proteome</keyword>
<organism evidence="2 3">
    <name type="scientific">Rhizobium aquaticum</name>
    <dbReference type="NCBI Taxonomy" id="1549636"/>
    <lineage>
        <taxon>Bacteria</taxon>
        <taxon>Pseudomonadati</taxon>
        <taxon>Pseudomonadota</taxon>
        <taxon>Alphaproteobacteria</taxon>
        <taxon>Hyphomicrobiales</taxon>
        <taxon>Rhizobiaceae</taxon>
        <taxon>Rhizobium/Agrobacterium group</taxon>
        <taxon>Rhizobium</taxon>
    </lineage>
</organism>
<feature type="chain" id="PRO_5046868652" evidence="1">
    <location>
        <begin position="20"/>
        <end position="201"/>
    </location>
</feature>
<proteinExistence type="predicted"/>
<dbReference type="PANTHER" id="PTHR39327">
    <property type="match status" value="1"/>
</dbReference>
<gene>
    <name evidence="2" type="ORF">ABID16_002123</name>
</gene>
<accession>A0ABV2J1M0</accession>
<reference evidence="2 3" key="1">
    <citation type="submission" date="2024-06" db="EMBL/GenBank/DDBJ databases">
        <title>Genomic Encyclopedia of Type Strains, Phase IV (KMG-IV): sequencing the most valuable type-strain genomes for metagenomic binning, comparative biology and taxonomic classification.</title>
        <authorList>
            <person name="Goeker M."/>
        </authorList>
    </citation>
    <scope>NUCLEOTIDE SEQUENCE [LARGE SCALE GENOMIC DNA]</scope>
    <source>
        <strain evidence="2 3">DSM 29780</strain>
    </source>
</reference>